<proteinExistence type="predicted"/>
<keyword evidence="3" id="KW-1185">Reference proteome</keyword>
<accession>A0A3S5A4Z4</accession>
<dbReference type="EMBL" id="CAAALY010001033">
    <property type="protein sequence ID" value="VEL07112.1"/>
    <property type="molecule type" value="Genomic_DNA"/>
</dbReference>
<name>A0A3S5A4Z4_9PLAT</name>
<organism evidence="2 3">
    <name type="scientific">Protopolystoma xenopodis</name>
    <dbReference type="NCBI Taxonomy" id="117903"/>
    <lineage>
        <taxon>Eukaryota</taxon>
        <taxon>Metazoa</taxon>
        <taxon>Spiralia</taxon>
        <taxon>Lophotrochozoa</taxon>
        <taxon>Platyhelminthes</taxon>
        <taxon>Monogenea</taxon>
        <taxon>Polyopisthocotylea</taxon>
        <taxon>Polystomatidea</taxon>
        <taxon>Polystomatidae</taxon>
        <taxon>Protopolystoma</taxon>
    </lineage>
</organism>
<evidence type="ECO:0000256" key="1">
    <source>
        <dbReference type="SAM" id="MobiDB-lite"/>
    </source>
</evidence>
<evidence type="ECO:0000313" key="2">
    <source>
        <dbReference type="EMBL" id="VEL07112.1"/>
    </source>
</evidence>
<sequence>MTGVETTGTRHRKGTGKSLTSNAASTLSHLFGGGSVGGSNGGGGDVNERSRSRVAGGRSSVCSKTRKSVCHSVWAGLRNIRRSLASGGVVSAGAVTGPPFLGPAMRASSVGLPSVRADTVSLVGEGVACGGSRFIGRKLKSYQPCISTTLPQPGVETLTTRNDGRIIVGSPGAFDTSFELNHLRTCYKRSCPGINSSAAPLAEADVELETSGLTFFPPAPCRVRGFPFGSLSTQTSPSGGLGAATATRSSVHLSGTSNASLASACLISSASSSCLEHRTTSSASVAAAIAIEVILCFQV</sequence>
<evidence type="ECO:0000313" key="3">
    <source>
        <dbReference type="Proteomes" id="UP000784294"/>
    </source>
</evidence>
<protein>
    <submittedName>
        <fullName evidence="2">Uncharacterized protein</fullName>
    </submittedName>
</protein>
<gene>
    <name evidence="2" type="ORF">PXEA_LOCUS552</name>
</gene>
<feature type="region of interest" description="Disordered" evidence="1">
    <location>
        <begin position="1"/>
        <end position="59"/>
    </location>
</feature>
<reference evidence="2" key="1">
    <citation type="submission" date="2018-11" db="EMBL/GenBank/DDBJ databases">
        <authorList>
            <consortium name="Pathogen Informatics"/>
        </authorList>
    </citation>
    <scope>NUCLEOTIDE SEQUENCE</scope>
</reference>
<dbReference type="AlphaFoldDB" id="A0A3S5A4Z4"/>
<comment type="caution">
    <text evidence="2">The sequence shown here is derived from an EMBL/GenBank/DDBJ whole genome shotgun (WGS) entry which is preliminary data.</text>
</comment>
<feature type="compositionally biased region" description="Gly residues" evidence="1">
    <location>
        <begin position="31"/>
        <end position="45"/>
    </location>
</feature>
<feature type="compositionally biased region" description="Polar residues" evidence="1">
    <location>
        <begin position="18"/>
        <end position="28"/>
    </location>
</feature>
<dbReference type="Proteomes" id="UP000784294">
    <property type="component" value="Unassembled WGS sequence"/>
</dbReference>